<protein>
    <submittedName>
        <fullName evidence="1">Uncharacterized protein</fullName>
    </submittedName>
</protein>
<reference evidence="1 2" key="1">
    <citation type="submission" date="2019-10" db="EMBL/GenBank/DDBJ databases">
        <title>The Genome Sequence of Clostridium tarantellae Isolated from Fish Brain.</title>
        <authorList>
            <person name="Bano L."/>
            <person name="Kiel M."/>
            <person name="Sales G."/>
            <person name="Doxey A.C."/>
            <person name="Mansfield M.J."/>
            <person name="Schiavone M."/>
            <person name="Rossetto O."/>
            <person name="Pirazzini M."/>
            <person name="Dobrindt U."/>
            <person name="Montecucco C."/>
        </authorList>
    </citation>
    <scope>NUCLEOTIDE SEQUENCE [LARGE SCALE GENOMIC DNA]</scope>
    <source>
        <strain evidence="1 2">DSM 3997</strain>
    </source>
</reference>
<gene>
    <name evidence="1" type="ORF">GBZ86_05805</name>
</gene>
<accession>A0A6I1MMD2</accession>
<keyword evidence="2" id="KW-1185">Reference proteome</keyword>
<dbReference type="OrthoDB" id="1937284at2"/>
<evidence type="ECO:0000313" key="2">
    <source>
        <dbReference type="Proteomes" id="UP000430345"/>
    </source>
</evidence>
<organism evidence="1 2">
    <name type="scientific">Clostridium tarantellae</name>
    <dbReference type="NCBI Taxonomy" id="39493"/>
    <lineage>
        <taxon>Bacteria</taxon>
        <taxon>Bacillati</taxon>
        <taxon>Bacillota</taxon>
        <taxon>Clostridia</taxon>
        <taxon>Eubacteriales</taxon>
        <taxon>Clostridiaceae</taxon>
        <taxon>Clostridium</taxon>
    </lineage>
</organism>
<dbReference type="AlphaFoldDB" id="A0A6I1MMD2"/>
<proteinExistence type="predicted"/>
<dbReference type="EMBL" id="WHJC01000054">
    <property type="protein sequence ID" value="MPQ43277.1"/>
    <property type="molecule type" value="Genomic_DNA"/>
</dbReference>
<comment type="caution">
    <text evidence="1">The sequence shown here is derived from an EMBL/GenBank/DDBJ whole genome shotgun (WGS) entry which is preliminary data.</text>
</comment>
<dbReference type="RefSeq" id="WP_152888661.1">
    <property type="nucleotide sequence ID" value="NZ_WHJC01000054.1"/>
</dbReference>
<dbReference type="Proteomes" id="UP000430345">
    <property type="component" value="Unassembled WGS sequence"/>
</dbReference>
<sequence>MNKVDIISFLKDNDLTEIEEISVEYNVLALKFYYDFDKIELDAARAYANEETDYEEESIEWIQEGIIPYLQDLANDTVGEIIEDAMDEFQLSSFINSSDISTSNYEYKSFIVVFSDEDDEINVEEIGENLVVG</sequence>
<name>A0A6I1MMD2_9CLOT</name>
<evidence type="ECO:0000313" key="1">
    <source>
        <dbReference type="EMBL" id="MPQ43277.1"/>
    </source>
</evidence>